<dbReference type="GeneID" id="3703328"/>
<name>Q3ITM3_NATPD</name>
<accession>Q3ITM3</accession>
<dbReference type="KEGG" id="nph:NP_0838A"/>
<proteinExistence type="predicted"/>
<organism evidence="2 3">
    <name type="scientific">Natronomonas pharaonis (strain ATCC 35678 / DSM 2160 / CIP 103997 / JCM 8858 / NBRC 14720 / NCIMB 2260 / Gabara)</name>
    <name type="common">Halobacterium pharaonis</name>
    <dbReference type="NCBI Taxonomy" id="348780"/>
    <lineage>
        <taxon>Archaea</taxon>
        <taxon>Methanobacteriati</taxon>
        <taxon>Methanobacteriota</taxon>
        <taxon>Stenosarchaea group</taxon>
        <taxon>Halobacteria</taxon>
        <taxon>Halobacteriales</taxon>
        <taxon>Natronomonadaceae</taxon>
        <taxon>Natronomonas</taxon>
    </lineage>
</organism>
<dbReference type="EMBL" id="CR936257">
    <property type="protein sequence ID" value="CAI48510.1"/>
    <property type="molecule type" value="Genomic_DNA"/>
</dbReference>
<keyword evidence="1" id="KW-0812">Transmembrane</keyword>
<dbReference type="NCBIfam" id="NF009314">
    <property type="entry name" value="PRK12674.1-2"/>
    <property type="match status" value="1"/>
</dbReference>
<evidence type="ECO:0000313" key="3">
    <source>
        <dbReference type="Proteomes" id="UP000002698"/>
    </source>
</evidence>
<reference evidence="2 3" key="1">
    <citation type="journal article" date="2005" name="Genome Res.">
        <title>Living with two extremes: conclusions from the genome sequence of Natronomonas pharaonis.</title>
        <authorList>
            <person name="Falb M."/>
            <person name="Pfeiffer F."/>
            <person name="Palm P."/>
            <person name="Rodewald K."/>
            <person name="Hickmann V."/>
            <person name="Tittor J."/>
            <person name="Oesterhelt D."/>
        </authorList>
    </citation>
    <scope>NUCLEOTIDE SEQUENCE [LARGE SCALE GENOMIC DNA]</scope>
    <source>
        <strain evidence="3">ATCC 35678 / DSM 2160 / CIP 103997 / JCM 8858 / NBRC 14720 / NCIMB 2260 / Gabara</strain>
    </source>
</reference>
<feature type="transmembrane region" description="Helical" evidence="1">
    <location>
        <begin position="47"/>
        <end position="76"/>
    </location>
</feature>
<dbReference type="eggNOG" id="arCOG03082">
    <property type="taxonomic scope" value="Archaea"/>
</dbReference>
<dbReference type="GO" id="GO:0015385">
    <property type="term" value="F:sodium:proton antiporter activity"/>
    <property type="evidence" value="ECO:0007669"/>
    <property type="project" value="TreeGrafter"/>
</dbReference>
<evidence type="ECO:0000256" key="1">
    <source>
        <dbReference type="SAM" id="Phobius"/>
    </source>
</evidence>
<gene>
    <name evidence="2" type="primary">mrpG</name>
    <name evidence="2" type="synonym">tp49c</name>
    <name evidence="2" type="ordered locus">NP_0838A</name>
</gene>
<dbReference type="PANTHER" id="PTHR34703:SF1">
    <property type="entry name" value="ANTIPORTER SUBUNIT MNHG2-RELATED"/>
    <property type="match status" value="1"/>
</dbReference>
<dbReference type="InterPro" id="IPR005133">
    <property type="entry name" value="PhaG_MnhG_YufB"/>
</dbReference>
<dbReference type="AlphaFoldDB" id="Q3ITM3"/>
<dbReference type="OrthoDB" id="19138at2157"/>
<dbReference type="PANTHER" id="PTHR34703">
    <property type="entry name" value="ANTIPORTER SUBUNIT MNHG2-RELATED"/>
    <property type="match status" value="1"/>
</dbReference>
<dbReference type="HOGENOM" id="CLU_121334_0_6_2"/>
<keyword evidence="1" id="KW-1133">Transmembrane helix</keyword>
<keyword evidence="1" id="KW-0472">Membrane</keyword>
<dbReference type="RefSeq" id="WP_011322146.1">
    <property type="nucleotide sequence ID" value="NC_007426.1"/>
</dbReference>
<dbReference type="Proteomes" id="UP000002698">
    <property type="component" value="Chromosome"/>
</dbReference>
<dbReference type="Pfam" id="PF03334">
    <property type="entry name" value="PhaG_MnhG_YufB"/>
    <property type="match status" value="1"/>
</dbReference>
<dbReference type="NCBIfam" id="TIGR01300">
    <property type="entry name" value="CPA3_mnhG_phaG"/>
    <property type="match status" value="1"/>
</dbReference>
<dbReference type="STRING" id="348780.NP_0838A"/>
<dbReference type="EnsemblBacteria" id="CAI48510">
    <property type="protein sequence ID" value="CAI48510"/>
    <property type="gene ID" value="NP_0838A"/>
</dbReference>
<keyword evidence="3" id="KW-1185">Reference proteome</keyword>
<sequence length="118" mass="12146">MTLVTALIVLLVVLGVFFTLVAAVGVLRLPDVYTRSHAATKADTLGAGFAIAAVGLYFGTAGELVRAGLLLVFIYVTNPTAAHAITRAAYSQDVDVWTVDDNDTGTDTASAADGGDSQ</sequence>
<protein>
    <submittedName>
        <fullName evidence="2">Mrp-type sodium/proton antiporter system subunit G</fullName>
    </submittedName>
</protein>
<evidence type="ECO:0000313" key="2">
    <source>
        <dbReference type="EMBL" id="CAI48510.1"/>
    </source>
</evidence>